<feature type="transmembrane region" description="Helical" evidence="4">
    <location>
        <begin position="165"/>
        <end position="185"/>
    </location>
</feature>
<evidence type="ECO:0000256" key="2">
    <source>
        <dbReference type="ARBA" id="ARBA00006727"/>
    </source>
</evidence>
<feature type="region of interest" description="Disordered" evidence="3">
    <location>
        <begin position="1"/>
        <end position="22"/>
    </location>
</feature>
<dbReference type="SUPFAM" id="SSF103473">
    <property type="entry name" value="MFS general substrate transporter"/>
    <property type="match status" value="1"/>
</dbReference>
<dbReference type="EMBL" id="JAUTXT010000060">
    <property type="protein sequence ID" value="KAK3670211.1"/>
    <property type="molecule type" value="Genomic_DNA"/>
</dbReference>
<evidence type="ECO:0000256" key="4">
    <source>
        <dbReference type="SAM" id="Phobius"/>
    </source>
</evidence>
<keyword evidence="7" id="KW-1185">Reference proteome</keyword>
<keyword evidence="4" id="KW-1133">Transmembrane helix</keyword>
<keyword evidence="4" id="KW-0472">Membrane</keyword>
<evidence type="ECO:0000259" key="5">
    <source>
        <dbReference type="PROSITE" id="PS50850"/>
    </source>
</evidence>
<feature type="transmembrane region" description="Helical" evidence="4">
    <location>
        <begin position="40"/>
        <end position="59"/>
    </location>
</feature>
<sequence length="394" mass="41943">MAPNATAVESVPQAEQEIDHTTDDPSLEAVVPELTWRSGLAAAGSALAYFFTVGLQNAFGIFQEYYTSYYLKGESNFKISWLGSFTIFTMFIFAPGVGILADKVGPLIPVSLGSVLLLVAIFMTSLCRQYYQFFLAQGVLLGIGMSFIAIPASGMVPRYFKRNRGLATGITVAGSSLGGIIWPIAFNQMLHHDGIGFPWAMRIAGFVMIPLCIICILTIRMPAVPKKQSDVVVEGVTFAGSEKGAPEKKKDLSVLRKPPFVLLCLGLFFGIFGFFIPIFYVSTYAVHIGMSSSLAFYLVSIVNGASLFGRILPGIVGDHLGRFNMLAFSMFAASIVAFCWTAATSVAGLVVWTVVFGFTSGAILSLQLACATTLADADSAGAAVGTVMGAVSLA</sequence>
<comment type="caution">
    <text evidence="6">The sequence shown here is derived from an EMBL/GenBank/DDBJ whole genome shotgun (WGS) entry which is preliminary data.</text>
</comment>
<dbReference type="GO" id="GO:0022857">
    <property type="term" value="F:transmembrane transporter activity"/>
    <property type="evidence" value="ECO:0007669"/>
    <property type="project" value="InterPro"/>
</dbReference>
<evidence type="ECO:0000313" key="6">
    <source>
        <dbReference type="EMBL" id="KAK3670211.1"/>
    </source>
</evidence>
<feature type="transmembrane region" description="Helical" evidence="4">
    <location>
        <begin position="130"/>
        <end position="153"/>
    </location>
</feature>
<keyword evidence="4" id="KW-0812">Transmembrane</keyword>
<feature type="domain" description="Major facilitator superfamily (MFS) profile" evidence="5">
    <location>
        <begin position="38"/>
        <end position="394"/>
    </location>
</feature>
<feature type="transmembrane region" description="Helical" evidence="4">
    <location>
        <begin position="349"/>
        <end position="369"/>
    </location>
</feature>
<evidence type="ECO:0000313" key="7">
    <source>
        <dbReference type="Proteomes" id="UP001274830"/>
    </source>
</evidence>
<dbReference type="AlphaFoldDB" id="A0AAE0TQQ7"/>
<dbReference type="Proteomes" id="UP001274830">
    <property type="component" value="Unassembled WGS sequence"/>
</dbReference>
<dbReference type="GO" id="GO:0016020">
    <property type="term" value="C:membrane"/>
    <property type="evidence" value="ECO:0007669"/>
    <property type="project" value="UniProtKB-SubCell"/>
</dbReference>
<dbReference type="InterPro" id="IPR036259">
    <property type="entry name" value="MFS_trans_sf"/>
</dbReference>
<organism evidence="6 7">
    <name type="scientific">Recurvomyces mirabilis</name>
    <dbReference type="NCBI Taxonomy" id="574656"/>
    <lineage>
        <taxon>Eukaryota</taxon>
        <taxon>Fungi</taxon>
        <taxon>Dikarya</taxon>
        <taxon>Ascomycota</taxon>
        <taxon>Pezizomycotina</taxon>
        <taxon>Dothideomycetes</taxon>
        <taxon>Dothideomycetidae</taxon>
        <taxon>Mycosphaerellales</taxon>
        <taxon>Teratosphaeriaceae</taxon>
        <taxon>Recurvomyces</taxon>
    </lineage>
</organism>
<dbReference type="InterPro" id="IPR011701">
    <property type="entry name" value="MFS"/>
</dbReference>
<dbReference type="Gene3D" id="1.20.1250.20">
    <property type="entry name" value="MFS general substrate transporter like domains"/>
    <property type="match status" value="1"/>
</dbReference>
<feature type="transmembrane region" description="Helical" evidence="4">
    <location>
        <begin position="325"/>
        <end position="343"/>
    </location>
</feature>
<evidence type="ECO:0000256" key="1">
    <source>
        <dbReference type="ARBA" id="ARBA00004141"/>
    </source>
</evidence>
<dbReference type="PROSITE" id="PS50850">
    <property type="entry name" value="MFS"/>
    <property type="match status" value="1"/>
</dbReference>
<comment type="similarity">
    <text evidence="2">Belongs to the major facilitator superfamily. Monocarboxylate porter (TC 2.A.1.13) family.</text>
</comment>
<proteinExistence type="inferred from homology"/>
<feature type="transmembrane region" description="Helical" evidence="4">
    <location>
        <begin position="197"/>
        <end position="219"/>
    </location>
</feature>
<feature type="transmembrane region" description="Helical" evidence="4">
    <location>
        <begin position="294"/>
        <end position="313"/>
    </location>
</feature>
<evidence type="ECO:0000256" key="3">
    <source>
        <dbReference type="SAM" id="MobiDB-lite"/>
    </source>
</evidence>
<protein>
    <recommendedName>
        <fullName evidence="5">Major facilitator superfamily (MFS) profile domain-containing protein</fullName>
    </recommendedName>
</protein>
<dbReference type="PANTHER" id="PTHR11360:SF250">
    <property type="entry name" value="MFS-TYPE TRANSPORTER AFUA_1G00970"/>
    <property type="match status" value="1"/>
</dbReference>
<feature type="transmembrane region" description="Helical" evidence="4">
    <location>
        <begin position="107"/>
        <end position="124"/>
    </location>
</feature>
<dbReference type="InterPro" id="IPR020846">
    <property type="entry name" value="MFS_dom"/>
</dbReference>
<gene>
    <name evidence="6" type="ORF">LTR78_009866</name>
</gene>
<reference evidence="6" key="1">
    <citation type="submission" date="2023-07" db="EMBL/GenBank/DDBJ databases">
        <title>Black Yeasts Isolated from many extreme environments.</title>
        <authorList>
            <person name="Coleine C."/>
            <person name="Stajich J.E."/>
            <person name="Selbmann L."/>
        </authorList>
    </citation>
    <scope>NUCLEOTIDE SEQUENCE</scope>
    <source>
        <strain evidence="6">CCFEE 5485</strain>
    </source>
</reference>
<comment type="subcellular location">
    <subcellularLocation>
        <location evidence="1">Membrane</location>
        <topology evidence="1">Multi-pass membrane protein</topology>
    </subcellularLocation>
</comment>
<feature type="transmembrane region" description="Helical" evidence="4">
    <location>
        <begin position="260"/>
        <end position="282"/>
    </location>
</feature>
<dbReference type="InterPro" id="IPR050327">
    <property type="entry name" value="Proton-linked_MCT"/>
</dbReference>
<dbReference type="PANTHER" id="PTHR11360">
    <property type="entry name" value="MONOCARBOXYLATE TRANSPORTER"/>
    <property type="match status" value="1"/>
</dbReference>
<dbReference type="Pfam" id="PF07690">
    <property type="entry name" value="MFS_1"/>
    <property type="match status" value="1"/>
</dbReference>
<name>A0AAE0TQQ7_9PEZI</name>
<accession>A0AAE0TQQ7</accession>
<feature type="transmembrane region" description="Helical" evidence="4">
    <location>
        <begin position="79"/>
        <end position="100"/>
    </location>
</feature>